<dbReference type="InterPro" id="IPR006498">
    <property type="entry name" value="Tail_tube"/>
</dbReference>
<comment type="caution">
    <text evidence="1">The sequence shown here is derived from an EMBL/GenBank/DDBJ whole genome shotgun (WGS) entry which is preliminary data.</text>
</comment>
<evidence type="ECO:0000313" key="1">
    <source>
        <dbReference type="EMBL" id="MDN7935191.1"/>
    </source>
</evidence>
<dbReference type="RefSeq" id="WP_226288754.1">
    <property type="nucleotide sequence ID" value="NZ_JAUJSQ010000014.1"/>
</dbReference>
<evidence type="ECO:0000313" key="2">
    <source>
        <dbReference type="Proteomes" id="UP001171606"/>
    </source>
</evidence>
<accession>A0ABT8PJI9</accession>
<protein>
    <submittedName>
        <fullName evidence="1">Phage major tail tube protein</fullName>
    </submittedName>
</protein>
<dbReference type="EMBL" id="JAUJSQ010000014">
    <property type="protein sequence ID" value="MDN7935191.1"/>
    <property type="molecule type" value="Genomic_DNA"/>
</dbReference>
<reference evidence="1" key="1">
    <citation type="submission" date="2023-07" db="EMBL/GenBank/DDBJ databases">
        <title>A collection of bacterial strains from the Burkholderia cepacia Research Laboratory and Repository.</title>
        <authorList>
            <person name="Lipuma J."/>
            <person name="Spilker T."/>
            <person name="Caverly L."/>
        </authorList>
    </citation>
    <scope>NUCLEOTIDE SEQUENCE</scope>
    <source>
        <strain evidence="1">AU42020</strain>
    </source>
</reference>
<name>A0ABT8PJI9_9BURK</name>
<sequence>MNPKLVKDFHTFVDGRSYTGLVQDVEPPKLVRKCEEVLNGGMIAAVDVPMHLEKLEMSFTTNEHNKNLLLLYGVASGSGVLLRLRLAVENCDPGAQAEPVEYVVRGIIREIDPGTVEVGKKSEIKYQMSLTYFRQSVNDEVLIEIDTLNYVFIVGGVDIYASRRHALAL</sequence>
<organism evidence="1 2">
    <name type="scientific">Burkholderia metallica</name>
    <dbReference type="NCBI Taxonomy" id="488729"/>
    <lineage>
        <taxon>Bacteria</taxon>
        <taxon>Pseudomonadati</taxon>
        <taxon>Pseudomonadota</taxon>
        <taxon>Betaproteobacteria</taxon>
        <taxon>Burkholderiales</taxon>
        <taxon>Burkholderiaceae</taxon>
        <taxon>Burkholderia</taxon>
        <taxon>Burkholderia cepacia complex</taxon>
    </lineage>
</organism>
<gene>
    <name evidence="1" type="ORF">QZM52_28360</name>
</gene>
<keyword evidence="2" id="KW-1185">Reference proteome</keyword>
<dbReference type="NCBIfam" id="TIGR01611">
    <property type="entry name" value="tail_tube"/>
    <property type="match status" value="1"/>
</dbReference>
<dbReference type="Proteomes" id="UP001171606">
    <property type="component" value="Unassembled WGS sequence"/>
</dbReference>
<proteinExistence type="predicted"/>
<dbReference type="Pfam" id="PF04985">
    <property type="entry name" value="Phage_tube"/>
    <property type="match status" value="1"/>
</dbReference>